<evidence type="ECO:0000313" key="2">
    <source>
        <dbReference type="Proteomes" id="UP000054485"/>
    </source>
</evidence>
<reference evidence="1 2" key="1">
    <citation type="submission" date="2014-04" db="EMBL/GenBank/DDBJ databases">
        <authorList>
            <consortium name="DOE Joint Genome Institute"/>
            <person name="Kuo A."/>
            <person name="Ruytinx J."/>
            <person name="Rineau F."/>
            <person name="Colpaert J."/>
            <person name="Kohler A."/>
            <person name="Nagy L.G."/>
            <person name="Floudas D."/>
            <person name="Copeland A."/>
            <person name="Barry K.W."/>
            <person name="Cichocki N."/>
            <person name="Veneault-Fourrey C."/>
            <person name="LaButti K."/>
            <person name="Lindquist E.A."/>
            <person name="Lipzen A."/>
            <person name="Lundell T."/>
            <person name="Morin E."/>
            <person name="Murat C."/>
            <person name="Sun H."/>
            <person name="Tunlid A."/>
            <person name="Henrissat B."/>
            <person name="Grigoriev I.V."/>
            <person name="Hibbett D.S."/>
            <person name="Martin F."/>
            <person name="Nordberg H.P."/>
            <person name="Cantor M.N."/>
            <person name="Hua S.X."/>
        </authorList>
    </citation>
    <scope>NUCLEOTIDE SEQUENCE [LARGE SCALE GENOMIC DNA]</scope>
    <source>
        <strain evidence="1 2">UH-Slu-Lm8-n1</strain>
    </source>
</reference>
<sequence length="63" mass="7530">MAYRLRDLLVTTENKLIRFWPGRPTRQAFLLIRSWNRHDGRHIELSNFSDNTQSMGSPFPDIR</sequence>
<dbReference type="Proteomes" id="UP000054485">
    <property type="component" value="Unassembled WGS sequence"/>
</dbReference>
<reference evidence="2" key="2">
    <citation type="submission" date="2015-01" db="EMBL/GenBank/DDBJ databases">
        <title>Evolutionary Origins and Diversification of the Mycorrhizal Mutualists.</title>
        <authorList>
            <consortium name="DOE Joint Genome Institute"/>
            <consortium name="Mycorrhizal Genomics Consortium"/>
            <person name="Kohler A."/>
            <person name="Kuo A."/>
            <person name="Nagy L.G."/>
            <person name="Floudas D."/>
            <person name="Copeland A."/>
            <person name="Barry K.W."/>
            <person name="Cichocki N."/>
            <person name="Veneault-Fourrey C."/>
            <person name="LaButti K."/>
            <person name="Lindquist E.A."/>
            <person name="Lipzen A."/>
            <person name="Lundell T."/>
            <person name="Morin E."/>
            <person name="Murat C."/>
            <person name="Riley R."/>
            <person name="Ohm R."/>
            <person name="Sun H."/>
            <person name="Tunlid A."/>
            <person name="Henrissat B."/>
            <person name="Grigoriev I.V."/>
            <person name="Hibbett D.S."/>
            <person name="Martin F."/>
        </authorList>
    </citation>
    <scope>NUCLEOTIDE SEQUENCE [LARGE SCALE GENOMIC DNA]</scope>
    <source>
        <strain evidence="2">UH-Slu-Lm8-n1</strain>
    </source>
</reference>
<keyword evidence="2" id="KW-1185">Reference proteome</keyword>
<dbReference type="OrthoDB" id="2675215at2759"/>
<gene>
    <name evidence="1" type="ORF">CY34DRAFT_801876</name>
</gene>
<organism evidence="1 2">
    <name type="scientific">Suillus luteus UH-Slu-Lm8-n1</name>
    <dbReference type="NCBI Taxonomy" id="930992"/>
    <lineage>
        <taxon>Eukaryota</taxon>
        <taxon>Fungi</taxon>
        <taxon>Dikarya</taxon>
        <taxon>Basidiomycota</taxon>
        <taxon>Agaricomycotina</taxon>
        <taxon>Agaricomycetes</taxon>
        <taxon>Agaricomycetidae</taxon>
        <taxon>Boletales</taxon>
        <taxon>Suillineae</taxon>
        <taxon>Suillaceae</taxon>
        <taxon>Suillus</taxon>
    </lineage>
</organism>
<dbReference type="HOGENOM" id="CLU_2887350_0_0_1"/>
<proteinExistence type="predicted"/>
<name>A0A0D0A551_9AGAM</name>
<dbReference type="InParanoid" id="A0A0D0A551"/>
<evidence type="ECO:0000313" key="1">
    <source>
        <dbReference type="EMBL" id="KIK45250.1"/>
    </source>
</evidence>
<dbReference type="AlphaFoldDB" id="A0A0D0A551"/>
<protein>
    <submittedName>
        <fullName evidence="1">Unplaced genomic scaffold CY34scaffold_45, whole genome shotgun sequence</fullName>
    </submittedName>
</protein>
<accession>A0A0D0A551</accession>
<dbReference type="EMBL" id="KN835176">
    <property type="protein sequence ID" value="KIK45250.1"/>
    <property type="molecule type" value="Genomic_DNA"/>
</dbReference>